<dbReference type="EMBL" id="JACQWF010000149">
    <property type="protein sequence ID" value="MBI4595401.1"/>
    <property type="molecule type" value="Genomic_DNA"/>
</dbReference>
<accession>A0A933GKA0</accession>
<dbReference type="Proteomes" id="UP000772181">
    <property type="component" value="Unassembled WGS sequence"/>
</dbReference>
<gene>
    <name evidence="2" type="ORF">HY730_03375</name>
</gene>
<sequence length="54" mass="5655">MLVTGEVGKDVYWLGQAGIRSAVGILAAYILVNQPLDKKGARLMLEGLLGAGNI</sequence>
<dbReference type="AlphaFoldDB" id="A0A933GKA0"/>
<keyword evidence="1" id="KW-0812">Transmembrane</keyword>
<reference evidence="2" key="1">
    <citation type="submission" date="2020-07" db="EMBL/GenBank/DDBJ databases">
        <title>Huge and variable diversity of episymbiotic CPR bacteria and DPANN archaea in groundwater ecosystems.</title>
        <authorList>
            <person name="He C.Y."/>
            <person name="Keren R."/>
            <person name="Whittaker M."/>
            <person name="Farag I.F."/>
            <person name="Doudna J."/>
            <person name="Cate J.H.D."/>
            <person name="Banfield J.F."/>
        </authorList>
    </citation>
    <scope>NUCLEOTIDE SEQUENCE</scope>
    <source>
        <strain evidence="2">NC_groundwater_1482_Ag_S-0.65um_47_24</strain>
    </source>
</reference>
<organism evidence="2 3">
    <name type="scientific">Tectimicrobiota bacterium</name>
    <dbReference type="NCBI Taxonomy" id="2528274"/>
    <lineage>
        <taxon>Bacteria</taxon>
        <taxon>Pseudomonadati</taxon>
        <taxon>Nitrospinota/Tectimicrobiota group</taxon>
        <taxon>Candidatus Tectimicrobiota</taxon>
    </lineage>
</organism>
<keyword evidence="1" id="KW-0472">Membrane</keyword>
<proteinExistence type="predicted"/>
<evidence type="ECO:0000313" key="3">
    <source>
        <dbReference type="Proteomes" id="UP000772181"/>
    </source>
</evidence>
<evidence type="ECO:0000256" key="1">
    <source>
        <dbReference type="SAM" id="Phobius"/>
    </source>
</evidence>
<protein>
    <submittedName>
        <fullName evidence="2">Uncharacterized protein</fullName>
    </submittedName>
</protein>
<feature type="transmembrane region" description="Helical" evidence="1">
    <location>
        <begin position="12"/>
        <end position="32"/>
    </location>
</feature>
<name>A0A933GKA0_UNCTE</name>
<evidence type="ECO:0000313" key="2">
    <source>
        <dbReference type="EMBL" id="MBI4595401.1"/>
    </source>
</evidence>
<comment type="caution">
    <text evidence="2">The sequence shown here is derived from an EMBL/GenBank/DDBJ whole genome shotgun (WGS) entry which is preliminary data.</text>
</comment>
<keyword evidence="1" id="KW-1133">Transmembrane helix</keyword>